<dbReference type="GO" id="GO:0016887">
    <property type="term" value="F:ATP hydrolysis activity"/>
    <property type="evidence" value="ECO:0007669"/>
    <property type="project" value="InterPro"/>
</dbReference>
<reference evidence="12 13" key="1">
    <citation type="submission" date="2024-03" db="EMBL/GenBank/DDBJ databases">
        <title>Adaptation during the transition from Ophiocordyceps entomopathogen to insect associate is accompanied by gene loss and intensified selection.</title>
        <authorList>
            <person name="Ward C.M."/>
            <person name="Onetto C.A."/>
            <person name="Borneman A.R."/>
        </authorList>
    </citation>
    <scope>NUCLEOTIDE SEQUENCE [LARGE SCALE GENOMIC DNA]</scope>
    <source>
        <strain evidence="12">AWRI1</strain>
        <tissue evidence="12">Single Adult Female</tissue>
    </source>
</reference>
<keyword evidence="3 9" id="KW-0812">Transmembrane</keyword>
<dbReference type="Gene3D" id="1.20.1560.10">
    <property type="entry name" value="ABC transporter type 1, transmembrane domain"/>
    <property type="match status" value="2"/>
</dbReference>
<keyword evidence="7 9" id="KW-1133">Transmembrane helix</keyword>
<evidence type="ECO:0000259" key="11">
    <source>
        <dbReference type="PROSITE" id="PS50929"/>
    </source>
</evidence>
<dbReference type="Pfam" id="PF00005">
    <property type="entry name" value="ABC_tran"/>
    <property type="match status" value="2"/>
</dbReference>
<dbReference type="GO" id="GO:0016020">
    <property type="term" value="C:membrane"/>
    <property type="evidence" value="ECO:0007669"/>
    <property type="project" value="UniProtKB-SubCell"/>
</dbReference>
<evidence type="ECO:0000256" key="4">
    <source>
        <dbReference type="ARBA" id="ARBA00022737"/>
    </source>
</evidence>
<dbReference type="CDD" id="cd21696">
    <property type="entry name" value="GINS_B_Psf1"/>
    <property type="match status" value="1"/>
</dbReference>
<dbReference type="CDD" id="cd18580">
    <property type="entry name" value="ABC_6TM_ABCC_D2"/>
    <property type="match status" value="1"/>
</dbReference>
<evidence type="ECO:0000256" key="1">
    <source>
        <dbReference type="ARBA" id="ARBA00004141"/>
    </source>
</evidence>
<dbReference type="InterPro" id="IPR044726">
    <property type="entry name" value="ABCC_6TM_D2"/>
</dbReference>
<proteinExistence type="predicted"/>
<dbReference type="Proteomes" id="UP001367676">
    <property type="component" value="Unassembled WGS sequence"/>
</dbReference>
<dbReference type="SUPFAM" id="SSF90123">
    <property type="entry name" value="ABC transporter transmembrane region"/>
    <property type="match status" value="2"/>
</dbReference>
<keyword evidence="5" id="KW-0547">Nucleotide-binding</keyword>
<dbReference type="PROSITE" id="PS00211">
    <property type="entry name" value="ABC_TRANSPORTER_1"/>
    <property type="match status" value="2"/>
</dbReference>
<dbReference type="InterPro" id="IPR036224">
    <property type="entry name" value="GINS_bundle-like_dom_sf"/>
</dbReference>
<dbReference type="Gene3D" id="1.20.58.1030">
    <property type="match status" value="1"/>
</dbReference>
<dbReference type="GO" id="GO:0000811">
    <property type="term" value="C:GINS complex"/>
    <property type="evidence" value="ECO:0007669"/>
    <property type="project" value="InterPro"/>
</dbReference>
<dbReference type="GO" id="GO:0006260">
    <property type="term" value="P:DNA replication"/>
    <property type="evidence" value="ECO:0007669"/>
    <property type="project" value="InterPro"/>
</dbReference>
<dbReference type="FunFam" id="1.20.1560.10:FF:000026">
    <property type="entry name" value="Multidrug resistance-associated protein lethal(2)03659"/>
    <property type="match status" value="1"/>
</dbReference>
<protein>
    <submittedName>
        <fullName evidence="12">Uncharacterized protein</fullName>
    </submittedName>
</protein>
<organism evidence="12 13">
    <name type="scientific">Parthenolecanium corni</name>
    <dbReference type="NCBI Taxonomy" id="536013"/>
    <lineage>
        <taxon>Eukaryota</taxon>
        <taxon>Metazoa</taxon>
        <taxon>Ecdysozoa</taxon>
        <taxon>Arthropoda</taxon>
        <taxon>Hexapoda</taxon>
        <taxon>Insecta</taxon>
        <taxon>Pterygota</taxon>
        <taxon>Neoptera</taxon>
        <taxon>Paraneoptera</taxon>
        <taxon>Hemiptera</taxon>
        <taxon>Sternorrhyncha</taxon>
        <taxon>Coccoidea</taxon>
        <taxon>Coccidae</taxon>
        <taxon>Parthenolecanium</taxon>
    </lineage>
</organism>
<feature type="domain" description="ABC transporter" evidence="10">
    <location>
        <begin position="1190"/>
        <end position="1423"/>
    </location>
</feature>
<dbReference type="InterPro" id="IPR027417">
    <property type="entry name" value="P-loop_NTPase"/>
</dbReference>
<dbReference type="InterPro" id="IPR003439">
    <property type="entry name" value="ABC_transporter-like_ATP-bd"/>
</dbReference>
<dbReference type="InterPro" id="IPR036640">
    <property type="entry name" value="ABC1_TM_sf"/>
</dbReference>
<dbReference type="InterPro" id="IPR003593">
    <property type="entry name" value="AAA+_ATPase"/>
</dbReference>
<evidence type="ECO:0000256" key="8">
    <source>
        <dbReference type="ARBA" id="ARBA00023136"/>
    </source>
</evidence>
<dbReference type="InterPro" id="IPR050173">
    <property type="entry name" value="ABC_transporter_C-like"/>
</dbReference>
<feature type="transmembrane region" description="Helical" evidence="9">
    <location>
        <begin position="849"/>
        <end position="875"/>
    </location>
</feature>
<keyword evidence="8 9" id="KW-0472">Membrane</keyword>
<dbReference type="PROSITE" id="PS50893">
    <property type="entry name" value="ABC_TRANSPORTER_2"/>
    <property type="match status" value="2"/>
</dbReference>
<dbReference type="InterPro" id="IPR017871">
    <property type="entry name" value="ABC_transporter-like_CS"/>
</dbReference>
<dbReference type="PANTHER" id="PTHR24223">
    <property type="entry name" value="ATP-BINDING CASSETTE SUB-FAMILY C"/>
    <property type="match status" value="1"/>
</dbReference>
<keyword evidence="2" id="KW-0813">Transport</keyword>
<feature type="transmembrane region" description="Helical" evidence="9">
    <location>
        <begin position="911"/>
        <end position="929"/>
    </location>
</feature>
<evidence type="ECO:0000256" key="5">
    <source>
        <dbReference type="ARBA" id="ARBA00022741"/>
    </source>
</evidence>
<dbReference type="Gene3D" id="3.40.50.300">
    <property type="entry name" value="P-loop containing nucleotide triphosphate hydrolases"/>
    <property type="match status" value="2"/>
</dbReference>
<dbReference type="FunFam" id="3.40.50.300:FF:000163">
    <property type="entry name" value="Multidrug resistance-associated protein member 4"/>
    <property type="match status" value="1"/>
</dbReference>
<evidence type="ECO:0000256" key="7">
    <source>
        <dbReference type="ARBA" id="ARBA00022989"/>
    </source>
</evidence>
<keyword evidence="4" id="KW-0677">Repeat</keyword>
<dbReference type="GO" id="GO:0005524">
    <property type="term" value="F:ATP binding"/>
    <property type="evidence" value="ECO:0007669"/>
    <property type="project" value="UniProtKB-KW"/>
</dbReference>
<dbReference type="SMART" id="SM00382">
    <property type="entry name" value="AAA"/>
    <property type="match status" value="2"/>
</dbReference>
<dbReference type="CDD" id="cd03244">
    <property type="entry name" value="ABCC_MRP_domain2"/>
    <property type="match status" value="1"/>
</dbReference>
<evidence type="ECO:0000313" key="12">
    <source>
        <dbReference type="EMBL" id="KAK7582455.1"/>
    </source>
</evidence>
<comment type="caution">
    <text evidence="12">The sequence shown here is derived from an EMBL/GenBank/DDBJ whole genome shotgun (WGS) entry which is preliminary data.</text>
</comment>
<dbReference type="InterPro" id="IPR011527">
    <property type="entry name" value="ABC1_TM_dom"/>
</dbReference>
<feature type="domain" description="ABC transporter" evidence="10">
    <location>
        <begin position="557"/>
        <end position="780"/>
    </location>
</feature>
<dbReference type="SUPFAM" id="SSF158573">
    <property type="entry name" value="GINS helical bundle-like"/>
    <property type="match status" value="1"/>
</dbReference>
<dbReference type="GO" id="GO:0140359">
    <property type="term" value="F:ABC-type transporter activity"/>
    <property type="evidence" value="ECO:0007669"/>
    <property type="project" value="InterPro"/>
</dbReference>
<dbReference type="InterPro" id="IPR056783">
    <property type="entry name" value="PSF1_C"/>
</dbReference>
<evidence type="ECO:0000313" key="13">
    <source>
        <dbReference type="Proteomes" id="UP001367676"/>
    </source>
</evidence>
<name>A0AAN9TPW3_9HEMI</name>
<feature type="transmembrane region" description="Helical" evidence="9">
    <location>
        <begin position="1013"/>
        <end position="1031"/>
    </location>
</feature>
<evidence type="ECO:0000256" key="2">
    <source>
        <dbReference type="ARBA" id="ARBA00022448"/>
    </source>
</evidence>
<evidence type="ECO:0000256" key="6">
    <source>
        <dbReference type="ARBA" id="ARBA00022840"/>
    </source>
</evidence>
<dbReference type="CDD" id="cd03250">
    <property type="entry name" value="ABCC_MRP_domain1"/>
    <property type="match status" value="1"/>
</dbReference>
<dbReference type="FunFam" id="3.40.50.300:FF:000973">
    <property type="entry name" value="Multidrug resistance-associated protein 4"/>
    <property type="match status" value="1"/>
</dbReference>
<dbReference type="Pfam" id="PF00664">
    <property type="entry name" value="ABC_membrane"/>
    <property type="match status" value="2"/>
</dbReference>
<gene>
    <name evidence="12" type="ORF">V9T40_013900</name>
</gene>
<dbReference type="InterPro" id="IPR005339">
    <property type="entry name" value="GINS_Psf1"/>
</dbReference>
<dbReference type="EMBL" id="JBBCAQ010000033">
    <property type="protein sequence ID" value="KAK7582455.1"/>
    <property type="molecule type" value="Genomic_DNA"/>
</dbReference>
<feature type="transmembrane region" description="Helical" evidence="9">
    <location>
        <begin position="334"/>
        <end position="361"/>
    </location>
</feature>
<dbReference type="CDD" id="cd11710">
    <property type="entry name" value="GINS_A_psf1"/>
    <property type="match status" value="1"/>
</dbReference>
<accession>A0AAN9TPW3</accession>
<dbReference type="PROSITE" id="PS50929">
    <property type="entry name" value="ABC_TM1F"/>
    <property type="match status" value="2"/>
</dbReference>
<feature type="transmembrane region" description="Helical" evidence="9">
    <location>
        <begin position="987"/>
        <end position="1007"/>
    </location>
</feature>
<sequence length="1454" mass="165345">MERIKEMRWQIGSILPPEMKTNLSPSEEQWLANYSKSLASYMKTIGPDGGLNLLQDLKPPKSLYIVVRSLVDVGRIELDDGDVVILKKDAQYMMLRSQCESLIHQGKKEKLEKFTNPREKANIFSVISFFWTFNLFVRGYKRDLEVNDLYDTLQAHSASRLGHLLESEWDSEIEKATKCHREPKLHRALFNIFGASFIFYGVVVALSDIIFCYGLPMCLKRLVMSFSTNGDESNSNRNQAFLYASGIIMCLLFYSLIWHWYIERVTQTGIQMRVAVSCLLYKKALQLGSNSLGRATNVGHLINVLSNDSSRFDKSLMFLNHLWVSPFGTAVITYFLWLEIGFCAFIGVAVLLLFIPLHGCLGKKISQFRLASSICTDRRVRVMNEIISGILVIKMYAWEKLFTQLITKSRREEMQKISSVTFIRQIMASFQVFHWRIAFFCSILTYILIDNMISAQKVFIAVAYFKVLRESMTSYFPLGIFQTAELLVSLKRLQSFLMLQYNAIEHSDLTEQSQVKYQKGNQYKIANSQGNEELTPLNEKSDEIFGFSSEEYSEYAIRAENFTAKWDESILEYCLSDISIEIKKNTLAAFIGPVGAGKSALMLAILKELTAVKGSFDVSGTVSYASQKPWMFSGSIKQNILFGQPWNGERYQKVIEVCALLADFNQLPYADNTIVGERGTLLSVGQRARVNLARCIYREADIYLFDDPLSSVDVHVGKHIFEKCFRNFLKNKTCILVTHEVQYLSYVDRIVFLERGSVIASGSYKELLESGFNFNNIFESEENEKIRNKSFENDLFGPHCQPVLESVQNSQSPRPNDIVENPKQMEEQIAKGTVQLDVYRAYTSKGGKLYFILIVAFLFVLTQIFASSIDIWIAYWVNLENLSRRCRLSSTSENEACSSFKNPIFYLSLEWGIHIFSILTGSTVIIALLRTYTFVKLCCNASLNLHVAMFKGIVYAPIHFFNTNPSGRILNRFSKDLAAVDEYLPGFLMNFLQSFLPLISIVCIVAVVNPYILLPTFFIIIMFFALYYFYLATSRNIRRIECVASSSVYSHFHSSLQGLVSIRAYGAENILLKEFHHYMDVHSSASYLFIATGRAFGLWCDMIGLLFIAVVAFGLNSQLGSISEGNVGLAITQTLFLTGSLQWCLRQKSELENQMTAVERIKEYSDLPQEDHLLSGIDKPPTNWPAEGEIIFDNVSLRYEPTEWYILKNLNFTIGAGEKIGIVGRTGAGKSSLIAALFRLTEIDGKIKIDGIDVSTLPLYDFRKRISVIPQEPVLFSGTVRTNLDPFDEYSDGDLWHALQEVQLVDVFRNSTQGLNSEVSDGGSNFSVGQKQLLCLARAIIRNNKILILDEATANVDSQTDALIQTVIREKFRECTVLTIAHRLNSVMDSDRILVMDSGVCVEFDQPFRLLQNENGIFNKMVSNTSHKMSETLRNLAYQKHFRQMNDKLPFIDE</sequence>
<evidence type="ECO:0000259" key="10">
    <source>
        <dbReference type="PROSITE" id="PS50893"/>
    </source>
</evidence>
<feature type="domain" description="ABC transmembrane type-1" evidence="11">
    <location>
        <begin position="201"/>
        <end position="474"/>
    </location>
</feature>
<feature type="transmembrane region" description="Helical" evidence="9">
    <location>
        <begin position="432"/>
        <end position="449"/>
    </location>
</feature>
<dbReference type="SUPFAM" id="SSF52540">
    <property type="entry name" value="P-loop containing nucleoside triphosphate hydrolases"/>
    <property type="match status" value="2"/>
</dbReference>
<dbReference type="FunFam" id="1.20.1560.10:FF:000014">
    <property type="entry name" value="Multidrug resistance-associated protein member 4"/>
    <property type="match status" value="1"/>
</dbReference>
<feature type="transmembrane region" description="Helical" evidence="9">
    <location>
        <begin position="1096"/>
        <end position="1115"/>
    </location>
</feature>
<feature type="domain" description="ABC transmembrane type-1" evidence="11">
    <location>
        <begin position="853"/>
        <end position="1153"/>
    </location>
</feature>
<keyword evidence="13" id="KW-1185">Reference proteome</keyword>
<comment type="subcellular location">
    <subcellularLocation>
        <location evidence="1">Membrane</location>
        <topology evidence="1">Multi-pass membrane protein</topology>
    </subcellularLocation>
</comment>
<evidence type="ECO:0000256" key="3">
    <source>
        <dbReference type="ARBA" id="ARBA00022692"/>
    </source>
</evidence>
<dbReference type="PANTHER" id="PTHR24223:SF448">
    <property type="entry name" value="FI20146P1-RELATED"/>
    <property type="match status" value="1"/>
</dbReference>
<keyword evidence="6" id="KW-0067">ATP-binding</keyword>
<feature type="transmembrane region" description="Helical" evidence="9">
    <location>
        <begin position="240"/>
        <end position="262"/>
    </location>
</feature>
<feature type="transmembrane region" description="Helical" evidence="9">
    <location>
        <begin position="382"/>
        <end position="398"/>
    </location>
</feature>
<evidence type="ECO:0000256" key="9">
    <source>
        <dbReference type="SAM" id="Phobius"/>
    </source>
</evidence>
<feature type="transmembrane region" description="Helical" evidence="9">
    <location>
        <begin position="197"/>
        <end position="219"/>
    </location>
</feature>